<dbReference type="RGD" id="1359250">
    <property type="gene designation" value="Ccdc7b"/>
</dbReference>
<feature type="compositionally biased region" description="Polar residues" evidence="1">
    <location>
        <begin position="1"/>
        <end position="14"/>
    </location>
</feature>
<dbReference type="ExpressionAtlas" id="M0R884">
    <property type="expression patterns" value="baseline"/>
</dbReference>
<reference evidence="2" key="3">
    <citation type="submission" date="2025-09" db="UniProtKB">
        <authorList>
            <consortium name="Ensembl"/>
        </authorList>
    </citation>
    <scope>IDENTIFICATION</scope>
    <source>
        <strain evidence="2">Brown Norway</strain>
    </source>
</reference>
<dbReference type="AGR" id="RGD:1359250"/>
<dbReference type="Ensembl" id="ENSRNOT00000073524.4">
    <property type="protein sequence ID" value="ENSRNOP00000065676.3"/>
    <property type="gene ID" value="ENSRNOG00000050191.5"/>
</dbReference>
<accession>M0R884</accession>
<evidence type="ECO:0000256" key="1">
    <source>
        <dbReference type="SAM" id="MobiDB-lite"/>
    </source>
</evidence>
<feature type="compositionally biased region" description="Polar residues" evidence="1">
    <location>
        <begin position="363"/>
        <end position="376"/>
    </location>
</feature>
<dbReference type="STRING" id="10116.ENSRNOP00000065676"/>
<protein>
    <submittedName>
        <fullName evidence="2">Coiled-coil domain containing 7B</fullName>
    </submittedName>
</protein>
<dbReference type="Pfam" id="PF15368">
    <property type="entry name" value="BioT2"/>
    <property type="match status" value="1"/>
</dbReference>
<evidence type="ECO:0000313" key="3">
    <source>
        <dbReference type="Proteomes" id="UP000002494"/>
    </source>
</evidence>
<dbReference type="InParanoid" id="M0R884"/>
<dbReference type="Proteomes" id="UP000002494">
    <property type="component" value="Chromosome 19"/>
</dbReference>
<feature type="compositionally biased region" description="Basic residues" evidence="1">
    <location>
        <begin position="23"/>
        <end position="35"/>
    </location>
</feature>
<sequence length="382" mass="43823">MKRANHLSTTSKKSTGVPELPHKKGKLNSSHKTKEKHNAKPTYEKIEPMVLRSPPTGESIVRYALPIPSTMTKDLVSDAEMVRRIAKNLKMILESLYKWFQQQVNQMEEISKDQSNLQRDIPSDKFVKLGITQIAKLLHKFEEIRNRLRERKVSEKSKEPEKEVVAEPTKTYELIEKEIEEFIKSHSDIEFQTVSETESGTPSSMTNRVSVMMKIFENQTTMLQKALNDQTEAEAKCKVMETNYEILLSEKNLLESEIQQLKEIERLKSTTKEDRTKKTGKSEKKKDKDSERKISPNGELHSFEELAEIQEAERSKSQLNLALNQKTAVPKEGKSKTKLDRAQSKSKVKVEDSKDSLLKKSDTQSAGQRQDQTSSDQSKRAK</sequence>
<keyword evidence="3" id="KW-1185">Reference proteome</keyword>
<name>M0R884_RAT</name>
<dbReference type="AlphaFoldDB" id="M0R884"/>
<proteinExistence type="predicted"/>
<dbReference type="Bgee" id="ENSRNOG00000050191">
    <property type="expression patterns" value="Expressed in testis and 2 other cell types or tissues"/>
</dbReference>
<reference evidence="2" key="1">
    <citation type="submission" date="2024-01" db="EMBL/GenBank/DDBJ databases">
        <title>GRCr8: a new rat reference genome assembly contstructed from accurate long reads and long range scaffolding.</title>
        <authorList>
            <person name="Doris P.A."/>
            <person name="Kalbfleisch T."/>
            <person name="Li K."/>
            <person name="Howe K."/>
            <person name="Wood J."/>
        </authorList>
    </citation>
    <scope>NUCLEOTIDE SEQUENCE [LARGE SCALE GENOMIC DNA]</scope>
    <source>
        <strain evidence="2">Brown Norway</strain>
    </source>
</reference>
<feature type="region of interest" description="Disordered" evidence="1">
    <location>
        <begin position="1"/>
        <end position="42"/>
    </location>
</feature>
<dbReference type="VEuPathDB" id="HostDB:ENSRNOG00000050191"/>
<feature type="compositionally biased region" description="Basic and acidic residues" evidence="1">
    <location>
        <begin position="271"/>
        <end position="294"/>
    </location>
</feature>
<dbReference type="HOGENOM" id="CLU_040756_0_0_1"/>
<feature type="compositionally biased region" description="Basic and acidic residues" evidence="1">
    <location>
        <begin position="329"/>
        <end position="362"/>
    </location>
</feature>
<dbReference type="GeneTree" id="ENSGT00390000009751"/>
<feature type="region of interest" description="Disordered" evidence="1">
    <location>
        <begin position="271"/>
        <end position="382"/>
    </location>
</feature>
<feature type="compositionally biased region" description="Polar residues" evidence="1">
    <location>
        <begin position="317"/>
        <end position="327"/>
    </location>
</feature>
<dbReference type="PANTHER" id="PTHR22035:SF4">
    <property type="entry name" value="COILED-COIL DOMAIN-CONTAINING PROTEIN 7"/>
    <property type="match status" value="1"/>
</dbReference>
<evidence type="ECO:0000313" key="2">
    <source>
        <dbReference type="Ensembl" id="ENSRNOP00000065676.3"/>
    </source>
</evidence>
<reference evidence="2" key="2">
    <citation type="submission" date="2025-08" db="UniProtKB">
        <authorList>
            <consortium name="Ensembl"/>
        </authorList>
    </citation>
    <scope>IDENTIFICATION</scope>
    <source>
        <strain evidence="2">Brown Norway</strain>
    </source>
</reference>
<dbReference type="InterPro" id="IPR029272">
    <property type="entry name" value="CCDC7"/>
</dbReference>
<dbReference type="PANTHER" id="PTHR22035">
    <property type="entry name" value="COILED-COIL DOMAIN-CONTAINING PROTEIN 7"/>
    <property type="match status" value="1"/>
</dbReference>
<organism evidence="2 3">
    <name type="scientific">Rattus norvegicus</name>
    <name type="common">Rat</name>
    <dbReference type="NCBI Taxonomy" id="10116"/>
    <lineage>
        <taxon>Eukaryota</taxon>
        <taxon>Metazoa</taxon>
        <taxon>Chordata</taxon>
        <taxon>Craniata</taxon>
        <taxon>Vertebrata</taxon>
        <taxon>Euteleostomi</taxon>
        <taxon>Mammalia</taxon>
        <taxon>Eutheria</taxon>
        <taxon>Euarchontoglires</taxon>
        <taxon>Glires</taxon>
        <taxon>Rodentia</taxon>
        <taxon>Myomorpha</taxon>
        <taxon>Muroidea</taxon>
        <taxon>Muridae</taxon>
        <taxon>Murinae</taxon>
        <taxon>Rattus</taxon>
    </lineage>
</organism>
<evidence type="ECO:0000313" key="4">
    <source>
        <dbReference type="RGD" id="1359250"/>
    </source>
</evidence>
<gene>
    <name evidence="2 4" type="primary">Ccdc7b</name>
    <name evidence="4" type="synonym">Ccdc7</name>
</gene>